<accession>A0A1D6GQ64</accession>
<reference evidence="2" key="1">
    <citation type="submission" date="2015-12" db="EMBL/GenBank/DDBJ databases">
        <title>Update maize B73 reference genome by single molecule sequencing technologies.</title>
        <authorList>
            <consortium name="Maize Genome Sequencing Project"/>
            <person name="Ware D."/>
        </authorList>
    </citation>
    <scope>NUCLEOTIDE SEQUENCE</scope>
    <source>
        <tissue evidence="2">Seedling</tissue>
    </source>
</reference>
<protein>
    <submittedName>
        <fullName evidence="2">Uncharacterized protein</fullName>
    </submittedName>
</protein>
<feature type="compositionally biased region" description="Low complexity" evidence="1">
    <location>
        <begin position="16"/>
        <end position="33"/>
    </location>
</feature>
<feature type="compositionally biased region" description="Low complexity" evidence="1">
    <location>
        <begin position="65"/>
        <end position="76"/>
    </location>
</feature>
<gene>
    <name evidence="2" type="ORF">ZEAMMB73_Zm00001d014133</name>
</gene>
<feature type="compositionally biased region" description="Low complexity" evidence="1">
    <location>
        <begin position="84"/>
        <end position="93"/>
    </location>
</feature>
<feature type="compositionally biased region" description="Polar residues" evidence="1">
    <location>
        <begin position="139"/>
        <end position="149"/>
    </location>
</feature>
<feature type="region of interest" description="Disordered" evidence="1">
    <location>
        <begin position="1"/>
        <end position="150"/>
    </location>
</feature>
<dbReference type="InParanoid" id="A0A1D6GQ64"/>
<dbReference type="AlphaFoldDB" id="A0A1D6GQ64"/>
<dbReference type="EMBL" id="CM000781">
    <property type="protein sequence ID" value="AQK65311.1"/>
    <property type="molecule type" value="Genomic_DNA"/>
</dbReference>
<feature type="compositionally biased region" description="Basic residues" evidence="1">
    <location>
        <begin position="94"/>
        <end position="104"/>
    </location>
</feature>
<sequence length="270" mass="29090">MSAPTPGPAATFQGIAAAPPSSHLAPLQASASSHPPPLYAAPLKPGGRSKPDRWRAESSAGGGSCSSAGSAPSGPSFRDMVLLSRPSSPASRTPRSHRRPRSHSPRGGPREDINAYNLGEQGQQRRSAKERLGPRCLDSKQTNPNSSELDNFVGGPCCDLNEEHRAGLETPHGDDSAPVHTEEQAQHDVFLIRRTAILLGSRVSLEICAQFQVSNTVRALRLPSERLRLRCTLKTNAAITLLNTVRVLRIPTGMTRLRCTLKSKPNMLFF</sequence>
<name>A0A1D6GQ64_MAIZE</name>
<proteinExistence type="predicted"/>
<evidence type="ECO:0000313" key="2">
    <source>
        <dbReference type="EMBL" id="AQK65311.1"/>
    </source>
</evidence>
<evidence type="ECO:0000256" key="1">
    <source>
        <dbReference type="SAM" id="MobiDB-lite"/>
    </source>
</evidence>
<organism evidence="2">
    <name type="scientific">Zea mays</name>
    <name type="common">Maize</name>
    <dbReference type="NCBI Taxonomy" id="4577"/>
    <lineage>
        <taxon>Eukaryota</taxon>
        <taxon>Viridiplantae</taxon>
        <taxon>Streptophyta</taxon>
        <taxon>Embryophyta</taxon>
        <taxon>Tracheophyta</taxon>
        <taxon>Spermatophyta</taxon>
        <taxon>Magnoliopsida</taxon>
        <taxon>Liliopsida</taxon>
        <taxon>Poales</taxon>
        <taxon>Poaceae</taxon>
        <taxon>PACMAD clade</taxon>
        <taxon>Panicoideae</taxon>
        <taxon>Andropogonodae</taxon>
        <taxon>Andropogoneae</taxon>
        <taxon>Tripsacinae</taxon>
        <taxon>Zea</taxon>
    </lineage>
</organism>